<name>A0ABD0U098_DENTH</name>
<dbReference type="Proteomes" id="UP001552299">
    <property type="component" value="Unassembled WGS sequence"/>
</dbReference>
<evidence type="ECO:0000313" key="4">
    <source>
        <dbReference type="Proteomes" id="UP001552299"/>
    </source>
</evidence>
<feature type="compositionally biased region" description="Basic and acidic residues" evidence="2">
    <location>
        <begin position="484"/>
        <end position="495"/>
    </location>
</feature>
<evidence type="ECO:0008006" key="5">
    <source>
        <dbReference type="Google" id="ProtNLM"/>
    </source>
</evidence>
<dbReference type="InterPro" id="IPR044824">
    <property type="entry name" value="MAIN-like"/>
</dbReference>
<dbReference type="PANTHER" id="PTHR46033">
    <property type="entry name" value="PROTEIN MAIN-LIKE 2"/>
    <property type="match status" value="1"/>
</dbReference>
<keyword evidence="1" id="KW-0175">Coiled coil</keyword>
<reference evidence="3 4" key="1">
    <citation type="journal article" date="2024" name="Plant Biotechnol. J.">
        <title>Dendrobium thyrsiflorum genome and its molecular insights into genes involved in important horticultural traits.</title>
        <authorList>
            <person name="Chen B."/>
            <person name="Wang J.Y."/>
            <person name="Zheng P.J."/>
            <person name="Li K.L."/>
            <person name="Liang Y.M."/>
            <person name="Chen X.F."/>
            <person name="Zhang C."/>
            <person name="Zhao X."/>
            <person name="He X."/>
            <person name="Zhang G.Q."/>
            <person name="Liu Z.J."/>
            <person name="Xu Q."/>
        </authorList>
    </citation>
    <scope>NUCLEOTIDE SEQUENCE [LARGE SCALE GENOMIC DNA]</scope>
    <source>
        <strain evidence="3">GZMU011</strain>
    </source>
</reference>
<gene>
    <name evidence="3" type="ORF">M5K25_023826</name>
</gene>
<feature type="compositionally biased region" description="Low complexity" evidence="2">
    <location>
        <begin position="289"/>
        <end position="314"/>
    </location>
</feature>
<dbReference type="PANTHER" id="PTHR46033:SF8">
    <property type="entry name" value="PROTEIN MAINTENANCE OF MERISTEMS-LIKE"/>
    <property type="match status" value="1"/>
</dbReference>
<feature type="compositionally biased region" description="Basic and acidic residues" evidence="2">
    <location>
        <begin position="269"/>
        <end position="280"/>
    </location>
</feature>
<feature type="compositionally biased region" description="Polar residues" evidence="2">
    <location>
        <begin position="379"/>
        <end position="388"/>
    </location>
</feature>
<evidence type="ECO:0000256" key="1">
    <source>
        <dbReference type="SAM" id="Coils"/>
    </source>
</evidence>
<feature type="coiled-coil region" evidence="1">
    <location>
        <begin position="402"/>
        <end position="436"/>
    </location>
</feature>
<protein>
    <recommendedName>
        <fullName evidence="5">Aminotransferase-like plant mobile domain-containing protein</fullName>
    </recommendedName>
</protein>
<dbReference type="EMBL" id="JANQDX010000018">
    <property type="protein sequence ID" value="KAL0905407.1"/>
    <property type="molecule type" value="Genomic_DNA"/>
</dbReference>
<accession>A0ABD0U098</accession>
<organism evidence="3 4">
    <name type="scientific">Dendrobium thyrsiflorum</name>
    <name type="common">Pinecone-like raceme dendrobium</name>
    <name type="synonym">Orchid</name>
    <dbReference type="NCBI Taxonomy" id="117978"/>
    <lineage>
        <taxon>Eukaryota</taxon>
        <taxon>Viridiplantae</taxon>
        <taxon>Streptophyta</taxon>
        <taxon>Embryophyta</taxon>
        <taxon>Tracheophyta</taxon>
        <taxon>Spermatophyta</taxon>
        <taxon>Magnoliopsida</taxon>
        <taxon>Liliopsida</taxon>
        <taxon>Asparagales</taxon>
        <taxon>Orchidaceae</taxon>
        <taxon>Epidendroideae</taxon>
        <taxon>Malaxideae</taxon>
        <taxon>Dendrobiinae</taxon>
        <taxon>Dendrobium</taxon>
    </lineage>
</organism>
<keyword evidence="4" id="KW-1185">Reference proteome</keyword>
<proteinExistence type="predicted"/>
<evidence type="ECO:0000313" key="3">
    <source>
        <dbReference type="EMBL" id="KAL0905407.1"/>
    </source>
</evidence>
<sequence>MPMGYSPKIHFRCRASTFRQVCDRLRATFGEEFVNALRLLQLDQFLLMPTFKQNVPLVHMLLTKWNVKKQCFVIKGKNIPFTAEEVAMITGLPNRGADFVVSNGRIFGVTANDLRHEIDGMKRSTPLKELLEKFIVYLLSNLFFPLANFRVPSSILTVAENAEEFLMYNWPASIRQFLVAEFDSITEKQRKNTPLGYINGFVIILIIWFLEHSKVVDPLEELSRPRFVRWDSQIMYSEKDVLGLFKEVQIAKEFQGITEQENALIQSEVRSDVQTEEPGRKLIIKVRIPKTSSPPTQTSTPPTQTSPIPTQTSPLPAQSPARTPQSTSPPRDTSSPAHTICTTIAPSSSPPDIAVTRTPQPTATPTHTKTTPPPPIGTSSAEKPTRASSFLDDDRLCLAKDMARLISQNKMLMKKISKLESNSMVLERRVAALEHDLFERKEQDKKVEDVMMFLQVNFPNSFKTENVGDQAEHLSRTPTGDVTDSPHAEEPVVDV</sequence>
<dbReference type="AlphaFoldDB" id="A0ABD0U098"/>
<feature type="region of interest" description="Disordered" evidence="2">
    <location>
        <begin position="269"/>
        <end position="388"/>
    </location>
</feature>
<evidence type="ECO:0000256" key="2">
    <source>
        <dbReference type="SAM" id="MobiDB-lite"/>
    </source>
</evidence>
<feature type="compositionally biased region" description="Polar residues" evidence="2">
    <location>
        <begin position="320"/>
        <end position="347"/>
    </location>
</feature>
<feature type="compositionally biased region" description="Low complexity" evidence="2">
    <location>
        <begin position="356"/>
        <end position="370"/>
    </location>
</feature>
<comment type="caution">
    <text evidence="3">The sequence shown here is derived from an EMBL/GenBank/DDBJ whole genome shotgun (WGS) entry which is preliminary data.</text>
</comment>
<feature type="region of interest" description="Disordered" evidence="2">
    <location>
        <begin position="463"/>
        <end position="495"/>
    </location>
</feature>